<dbReference type="Gene3D" id="4.10.280.10">
    <property type="entry name" value="Helix-loop-helix DNA-binding domain"/>
    <property type="match status" value="1"/>
</dbReference>
<evidence type="ECO:0000313" key="2">
    <source>
        <dbReference type="Proteomes" id="UP000006562"/>
    </source>
</evidence>
<proteinExistence type="predicted"/>
<reference evidence="2" key="2">
    <citation type="journal article" date="2011" name="J. Biotechnol.">
        <title>Genome sequence of B. amyloliquefaciens type strain DSM7(T) reveals differences to plant-associated B. amyloliquefaciens FZB42.</title>
        <authorList>
            <person name="Ruckert C."/>
            <person name="Blom J."/>
            <person name="Chen X."/>
            <person name="Reva O."/>
            <person name="Borriss R."/>
        </authorList>
    </citation>
    <scope>NUCLEOTIDE SEQUENCE [LARGE SCALE GENOMIC DNA]</scope>
    <source>
        <strain evidence="2">DSM 7</strain>
    </source>
</reference>
<dbReference type="AlphaFoldDB" id="A0A9P1JFV1"/>
<keyword evidence="2" id="KW-1185">Reference proteome</keyword>
<dbReference type="EMBL" id="FN597644">
    <property type="protein sequence ID" value="CBI42285.1"/>
    <property type="molecule type" value="Genomic_DNA"/>
</dbReference>
<dbReference type="InterPro" id="IPR037208">
    <property type="entry name" value="Spo0E-like_sf"/>
</dbReference>
<dbReference type="GO" id="GO:0043937">
    <property type="term" value="P:regulation of sporulation"/>
    <property type="evidence" value="ECO:0007669"/>
    <property type="project" value="InterPro"/>
</dbReference>
<dbReference type="KEGG" id="bao:BAMF_1159"/>
<dbReference type="Proteomes" id="UP000006562">
    <property type="component" value="Chromosome"/>
</dbReference>
<gene>
    <name evidence="1" type="primary">yisI</name>
    <name evidence="1" type="ordered locus">BAMF_1159</name>
</gene>
<dbReference type="SUPFAM" id="SSF140500">
    <property type="entry name" value="BAS1536-like"/>
    <property type="match status" value="1"/>
</dbReference>
<organism evidence="1 2">
    <name type="scientific">Bacillus amyloliquefaciens (strain ATCC 23350 / DSM 7 / BCRC 11601 / CCUG 28519 / NBRC 15535 / NRRL B-14393 / F)</name>
    <dbReference type="NCBI Taxonomy" id="692420"/>
    <lineage>
        <taxon>Bacteria</taxon>
        <taxon>Bacillati</taxon>
        <taxon>Bacillota</taxon>
        <taxon>Bacilli</taxon>
        <taxon>Bacillales</taxon>
        <taxon>Bacillaceae</taxon>
        <taxon>Bacillus</taxon>
        <taxon>Bacillus amyloliquefaciens group</taxon>
    </lineage>
</organism>
<dbReference type="GO" id="GO:0046983">
    <property type="term" value="F:protein dimerization activity"/>
    <property type="evidence" value="ECO:0007669"/>
    <property type="project" value="InterPro"/>
</dbReference>
<dbReference type="PANTHER" id="PTHR41263:SF1">
    <property type="entry name" value="ASPARTYL-PHOSPHATE PHOSPHATASE YISI"/>
    <property type="match status" value="1"/>
</dbReference>
<evidence type="ECO:0000313" key="1">
    <source>
        <dbReference type="EMBL" id="CBI42285.1"/>
    </source>
</evidence>
<sequence>MNSKIEEKRLTLFETAQKFGINARETIRCSQELDSLLNGCRGGLIQQTKDSGLNPAAQLQPDYTVGKKEAFS</sequence>
<dbReference type="InterPro" id="IPR018540">
    <property type="entry name" value="Spo0E-like"/>
</dbReference>
<dbReference type="InterPro" id="IPR053028">
    <property type="entry name" value="Spo0E-like_phosphatase"/>
</dbReference>
<dbReference type="Pfam" id="PF09388">
    <property type="entry name" value="SpoOE-like"/>
    <property type="match status" value="1"/>
</dbReference>
<protein>
    <submittedName>
        <fullName evidence="1">Spo0A-P phosphatase</fullName>
    </submittedName>
</protein>
<reference evidence="1 2" key="1">
    <citation type="journal article" date="2011" name="Int. J. Syst. Evol. Microbiol.">
        <title>Relationship of Bacillus amyloliquefaciens clades associated with strains DSM 7T and FZB42T: a proposal for Bacillus amyloliquefaciens subsp. amyloliquefaciens subsp. nov. and Bacillus amyloliquefaciens subsp. plantarum subsp. nov. based on complete genome sequence comparisons.</title>
        <authorList>
            <person name="Borriss R."/>
            <person name="Chen X.H."/>
            <person name="Rueckert C."/>
            <person name="Blom J."/>
            <person name="Becker A."/>
            <person name="Baumgarth B."/>
            <person name="Fan B."/>
            <person name="Pukall R."/>
            <person name="Schumann P."/>
            <person name="Sproer C."/>
            <person name="Junge H."/>
            <person name="Vater J."/>
            <person name="Puhler A."/>
            <person name="Klenk H.P."/>
        </authorList>
    </citation>
    <scope>NUCLEOTIDE SEQUENCE [LARGE SCALE GENOMIC DNA]</scope>
    <source>
        <strain evidence="2">DSM 7</strain>
    </source>
</reference>
<name>A0A9P1JFV1_BACAS</name>
<dbReference type="PANTHER" id="PTHR41263">
    <property type="entry name" value="ASPARTYL-PHOSPHATE PHOSPHATASE YISI"/>
    <property type="match status" value="1"/>
</dbReference>
<dbReference type="InterPro" id="IPR036638">
    <property type="entry name" value="HLH_DNA-bd_sf"/>
</dbReference>
<accession>A0A9P1JFV1</accession>